<dbReference type="CDD" id="cd00093">
    <property type="entry name" value="HTH_XRE"/>
    <property type="match status" value="1"/>
</dbReference>
<dbReference type="SMART" id="SM00530">
    <property type="entry name" value="HTH_XRE"/>
    <property type="match status" value="1"/>
</dbReference>
<dbReference type="GO" id="GO:0003677">
    <property type="term" value="F:DNA binding"/>
    <property type="evidence" value="ECO:0007669"/>
    <property type="project" value="InterPro"/>
</dbReference>
<reference evidence="2 3" key="1">
    <citation type="submission" date="2006-12" db="EMBL/GenBank/DDBJ databases">
        <title>Complete sequence of Chlorobium phaeobacteroides DSM 266.</title>
        <authorList>
            <consortium name="US DOE Joint Genome Institute"/>
            <person name="Copeland A."/>
            <person name="Lucas S."/>
            <person name="Lapidus A."/>
            <person name="Barry K."/>
            <person name="Detter J.C."/>
            <person name="Glavina del Rio T."/>
            <person name="Hammon N."/>
            <person name="Israni S."/>
            <person name="Pitluck S."/>
            <person name="Goltsman E."/>
            <person name="Schmutz J."/>
            <person name="Larimer F."/>
            <person name="Land M."/>
            <person name="Hauser L."/>
            <person name="Mikhailova N."/>
            <person name="Li T."/>
            <person name="Overmann J."/>
            <person name="Bryant D.A."/>
            <person name="Richardson P."/>
        </authorList>
    </citation>
    <scope>NUCLEOTIDE SEQUENCE [LARGE SCALE GENOMIC DNA]</scope>
    <source>
        <strain evidence="2 3">DSM 266</strain>
    </source>
</reference>
<organism evidence="2 3">
    <name type="scientific">Chlorobium phaeobacteroides (strain DSM 266 / SMG 266 / 2430)</name>
    <dbReference type="NCBI Taxonomy" id="290317"/>
    <lineage>
        <taxon>Bacteria</taxon>
        <taxon>Pseudomonadati</taxon>
        <taxon>Chlorobiota</taxon>
        <taxon>Chlorobiia</taxon>
        <taxon>Chlorobiales</taxon>
        <taxon>Chlorobiaceae</taxon>
        <taxon>Chlorobium/Pelodictyon group</taxon>
        <taxon>Chlorobium</taxon>
    </lineage>
</organism>
<name>A1BH42_CHLPD</name>
<keyword evidence="3" id="KW-1185">Reference proteome</keyword>
<accession>A1BH42</accession>
<dbReference type="Proteomes" id="UP000008701">
    <property type="component" value="Chromosome"/>
</dbReference>
<dbReference type="HOGENOM" id="CLU_161180_0_0_10"/>
<dbReference type="OrthoDB" id="961302at2"/>
<dbReference type="KEGG" id="cph:Cpha266_1701"/>
<dbReference type="PROSITE" id="PS50943">
    <property type="entry name" value="HTH_CROC1"/>
    <property type="match status" value="1"/>
</dbReference>
<evidence type="ECO:0000313" key="2">
    <source>
        <dbReference type="EMBL" id="ABL65719.1"/>
    </source>
</evidence>
<dbReference type="STRING" id="290317.Cpha266_1701"/>
<dbReference type="AlphaFoldDB" id="A1BH42"/>
<dbReference type="InterPro" id="IPR010982">
    <property type="entry name" value="Lambda_DNA-bd_dom_sf"/>
</dbReference>
<dbReference type="eggNOG" id="COG5499">
    <property type="taxonomic scope" value="Bacteria"/>
</dbReference>
<dbReference type="InterPro" id="IPR001387">
    <property type="entry name" value="Cro/C1-type_HTH"/>
</dbReference>
<dbReference type="SUPFAM" id="SSF47413">
    <property type="entry name" value="lambda repressor-like DNA-binding domains"/>
    <property type="match status" value="1"/>
</dbReference>
<dbReference type="Pfam" id="PF01381">
    <property type="entry name" value="HTH_3"/>
    <property type="match status" value="1"/>
</dbReference>
<dbReference type="Gene3D" id="1.10.260.40">
    <property type="entry name" value="lambda repressor-like DNA-binding domains"/>
    <property type="match status" value="1"/>
</dbReference>
<proteinExistence type="predicted"/>
<sequence length="126" mass="14546">MKIVSEAQYEKALREIESFMNAFSDGENATNDAKITELAKAIEDYEDRHVVMPMPLVIKKPETLPDVIELKMFEKKMKRKDMAKLLGISDTRLSEVMHGKRKVNMELAKRLYKTLGVDPKFILEKS</sequence>
<feature type="domain" description="HTH cro/C1-type" evidence="1">
    <location>
        <begin position="74"/>
        <end position="122"/>
    </location>
</feature>
<dbReference type="EMBL" id="CP000492">
    <property type="protein sequence ID" value="ABL65719.1"/>
    <property type="molecule type" value="Genomic_DNA"/>
</dbReference>
<evidence type="ECO:0000313" key="3">
    <source>
        <dbReference type="Proteomes" id="UP000008701"/>
    </source>
</evidence>
<gene>
    <name evidence="2" type="ordered locus">Cpha266_1701</name>
</gene>
<protein>
    <submittedName>
        <fullName evidence="2">Helix-turn-helix domain protein</fullName>
    </submittedName>
</protein>
<evidence type="ECO:0000259" key="1">
    <source>
        <dbReference type="PROSITE" id="PS50943"/>
    </source>
</evidence>